<protein>
    <submittedName>
        <fullName evidence="2">B40 protein</fullName>
    </submittedName>
</protein>
<proteinExistence type="predicted"/>
<feature type="transmembrane region" description="Helical" evidence="1">
    <location>
        <begin position="351"/>
        <end position="377"/>
    </location>
</feature>
<sequence>MLMEPATAASTIGLWIDKLFLCLVFTAAVSGTSLYDECDPGGFGVPKYHGRSRLRLYSLYTRNKTEGEYRHSFGINNLMVIDGVLKRHDIIQQQCTGFYDNLGRLFFAMDISTFVPFADVPEKYRNLFQEIGISLSCNAYRSSYAIVLPRSGYAHYTVCSFTEWGPGPCQTFSPDPIIGNITLSMAARVNDDVKEYAEKHCRNDLSMLMNYFRKNKQVEYHVDPEFESSIVRMNVGTDMAADSSRLTCTFVRYMHDNQLSRRATCRMTGHNAASIGSVSVIDALGYVPLNSSGTKSYFLEGTDEVWATVDVRNPHNGMVCRCYNKDNGMTTTVPLPVEDALLIATYSNNGAWLVALMLFAACIVAFSPFAVCNLVSLNRQRSMGYSRLCEDPAEYKCKTTVPQFTIAYPSAPVPPPPPPPSVEQKDAQLLEVI</sequence>
<evidence type="ECO:0000256" key="1">
    <source>
        <dbReference type="SAM" id="Phobius"/>
    </source>
</evidence>
<reference evidence="2" key="2">
    <citation type="submission" date="2024-02" db="EMBL/GenBank/DDBJ databases">
        <authorList>
            <person name="Hu B."/>
        </authorList>
    </citation>
    <scope>NUCLEOTIDE SEQUENCE</scope>
    <source>
        <strain evidence="2">1A/Kenya/BAT2584/2015</strain>
    </source>
</reference>
<keyword evidence="1" id="KW-0472">Membrane</keyword>
<organism evidence="2">
    <name type="scientific">Cardioderma bat herpesvirus</name>
    <dbReference type="NCBI Taxonomy" id="3141914"/>
    <lineage>
        <taxon>Viruses</taxon>
        <taxon>Duplodnaviria</taxon>
        <taxon>Heunggongvirae</taxon>
        <taxon>Peploviricota</taxon>
        <taxon>Herviviricetes</taxon>
        <taxon>Herpesvirales</taxon>
    </lineage>
</organism>
<dbReference type="InterPro" id="IPR057866">
    <property type="entry name" value="HHV_U21"/>
</dbReference>
<keyword evidence="1" id="KW-1133">Transmembrane helix</keyword>
<evidence type="ECO:0000313" key="2">
    <source>
        <dbReference type="EMBL" id="XBH23684.1"/>
    </source>
</evidence>
<reference evidence="2" key="1">
    <citation type="journal article" date="2024" name="Microbiome">
        <title>Substantial viral diversity in bats and rodents from East Africa: insights into evolution, recombination, and cocirculation.</title>
        <authorList>
            <person name="Wang D."/>
            <person name="Yang X."/>
            <person name="Ren Z."/>
            <person name="Hu B."/>
            <person name="Zhao H."/>
            <person name="Yang K."/>
            <person name="Shi P."/>
            <person name="Zhang Z."/>
            <person name="Feng Q."/>
            <person name="Nawenja C.V."/>
            <person name="Obanda V."/>
            <person name="Robert K."/>
            <person name="Nalikka B."/>
            <person name="Waruhiu C.N."/>
            <person name="Ochola G.O."/>
            <person name="Onyuok S.O."/>
            <person name="Ochieng H."/>
            <person name="Li B."/>
            <person name="Zhu Y."/>
            <person name="Si H."/>
            <person name="Yin J."/>
            <person name="Kristiansen K."/>
            <person name="Jin X."/>
            <person name="Xu X."/>
            <person name="Xiao M."/>
            <person name="Agwanda B."/>
            <person name="Ommeh S."/>
            <person name="Li J."/>
            <person name="Shi Z.L."/>
        </authorList>
    </citation>
    <scope>NUCLEOTIDE SEQUENCE</scope>
    <source>
        <strain evidence="2">1A/Kenya/BAT2584/2015</strain>
    </source>
</reference>
<dbReference type="Pfam" id="PF25689">
    <property type="entry name" value="HHV_U21"/>
    <property type="match status" value="1"/>
</dbReference>
<dbReference type="EMBL" id="PP711848">
    <property type="protein sequence ID" value="XBH23684.1"/>
    <property type="molecule type" value="Genomic_DNA"/>
</dbReference>
<name>A0AAU7E1I7_9VIRU</name>
<keyword evidence="1" id="KW-0812">Transmembrane</keyword>
<accession>A0AAU7E1I7</accession>